<accession>A0ABQ9FJ61</accession>
<feature type="domain" description="Macro" evidence="10">
    <location>
        <begin position="1655"/>
        <end position="1845"/>
    </location>
</feature>
<dbReference type="InterPro" id="IPR012317">
    <property type="entry name" value="Poly(ADP-ribose)pol_cat_dom"/>
</dbReference>
<dbReference type="InterPro" id="IPR043472">
    <property type="entry name" value="Macro_dom-like"/>
</dbReference>
<feature type="compositionally biased region" description="Basic and acidic residues" evidence="7">
    <location>
        <begin position="315"/>
        <end position="325"/>
    </location>
</feature>
<dbReference type="Gene3D" id="3.30.70.330">
    <property type="match status" value="1"/>
</dbReference>
<feature type="region of interest" description="Disordered" evidence="7">
    <location>
        <begin position="1"/>
        <end position="20"/>
    </location>
</feature>
<comment type="caution">
    <text evidence="11">The sequence shown here is derived from an EMBL/GenBank/DDBJ whole genome shotgun (WGS) entry which is preliminary data.</text>
</comment>
<feature type="compositionally biased region" description="Low complexity" evidence="7">
    <location>
        <begin position="168"/>
        <end position="182"/>
    </location>
</feature>
<dbReference type="SMART" id="SM00506">
    <property type="entry name" value="A1pp"/>
    <property type="match status" value="2"/>
</dbReference>
<feature type="region of interest" description="Disordered" evidence="7">
    <location>
        <begin position="493"/>
        <end position="516"/>
    </location>
</feature>
<feature type="region of interest" description="Disordered" evidence="7">
    <location>
        <begin position="27"/>
        <end position="369"/>
    </location>
</feature>
<evidence type="ECO:0000259" key="8">
    <source>
        <dbReference type="PROSITE" id="PS50918"/>
    </source>
</evidence>
<protein>
    <recommendedName>
        <fullName evidence="13">Poly [ADP-ribose] polymerase</fullName>
    </recommendedName>
</protein>
<feature type="compositionally biased region" description="Polar residues" evidence="7">
    <location>
        <begin position="248"/>
        <end position="257"/>
    </location>
</feature>
<feature type="compositionally biased region" description="Basic and acidic residues" evidence="7">
    <location>
        <begin position="275"/>
        <end position="285"/>
    </location>
</feature>
<dbReference type="Gene3D" id="3.90.228.10">
    <property type="match status" value="1"/>
</dbReference>
<keyword evidence="12" id="KW-1185">Reference proteome</keyword>
<keyword evidence="3" id="KW-0808">Transferase</keyword>
<evidence type="ECO:0000259" key="10">
    <source>
        <dbReference type="PROSITE" id="PS51154"/>
    </source>
</evidence>
<dbReference type="SUPFAM" id="SSF52949">
    <property type="entry name" value="Macro domain-like"/>
    <property type="match status" value="3"/>
</dbReference>
<evidence type="ECO:0000256" key="4">
    <source>
        <dbReference type="ARBA" id="ARBA00023027"/>
    </source>
</evidence>
<keyword evidence="6" id="KW-0175">Coiled coil</keyword>
<dbReference type="InterPro" id="IPR037197">
    <property type="entry name" value="WWE_dom_sf"/>
</dbReference>
<evidence type="ECO:0000256" key="1">
    <source>
        <dbReference type="ARBA" id="ARBA00004123"/>
    </source>
</evidence>
<keyword evidence="5" id="KW-0539">Nucleus</keyword>
<gene>
    <name evidence="11" type="ORF">KUTeg_005234</name>
</gene>
<dbReference type="Proteomes" id="UP001217089">
    <property type="component" value="Unassembled WGS sequence"/>
</dbReference>
<feature type="domain" description="Macro" evidence="10">
    <location>
        <begin position="1462"/>
        <end position="1648"/>
    </location>
</feature>
<dbReference type="SUPFAM" id="SSF56399">
    <property type="entry name" value="ADP-ribosylation"/>
    <property type="match status" value="1"/>
</dbReference>
<dbReference type="Gene3D" id="3.40.220.10">
    <property type="entry name" value="Leucine Aminopeptidase, subunit E, domain 1"/>
    <property type="match status" value="3"/>
</dbReference>
<keyword evidence="2" id="KW-0328">Glycosyltransferase</keyword>
<evidence type="ECO:0000313" key="11">
    <source>
        <dbReference type="EMBL" id="KAJ8317330.1"/>
    </source>
</evidence>
<reference evidence="11 12" key="1">
    <citation type="submission" date="2022-12" db="EMBL/GenBank/DDBJ databases">
        <title>Chromosome-level genome of Tegillarca granosa.</title>
        <authorList>
            <person name="Kim J."/>
        </authorList>
    </citation>
    <scope>NUCLEOTIDE SEQUENCE [LARGE SCALE GENOMIC DNA]</scope>
    <source>
        <strain evidence="11">Teg-2019</strain>
        <tissue evidence="11">Adductor muscle</tissue>
    </source>
</reference>
<evidence type="ECO:0000313" key="12">
    <source>
        <dbReference type="Proteomes" id="UP001217089"/>
    </source>
</evidence>
<feature type="compositionally biased region" description="Basic and acidic residues" evidence="7">
    <location>
        <begin position="10"/>
        <end position="20"/>
    </location>
</feature>
<dbReference type="SUPFAM" id="SSF54928">
    <property type="entry name" value="RNA-binding domain, RBD"/>
    <property type="match status" value="1"/>
</dbReference>
<evidence type="ECO:0000256" key="3">
    <source>
        <dbReference type="ARBA" id="ARBA00022679"/>
    </source>
</evidence>
<evidence type="ECO:0000259" key="9">
    <source>
        <dbReference type="PROSITE" id="PS51059"/>
    </source>
</evidence>
<dbReference type="InterPro" id="IPR002589">
    <property type="entry name" value="Macro_dom"/>
</dbReference>
<evidence type="ECO:0000256" key="5">
    <source>
        <dbReference type="ARBA" id="ARBA00023242"/>
    </source>
</evidence>
<dbReference type="Pfam" id="PF01661">
    <property type="entry name" value="Macro"/>
    <property type="match status" value="3"/>
</dbReference>
<dbReference type="PROSITE" id="PS51059">
    <property type="entry name" value="PARP_CATALYTIC"/>
    <property type="match status" value="1"/>
</dbReference>
<evidence type="ECO:0000256" key="2">
    <source>
        <dbReference type="ARBA" id="ARBA00022676"/>
    </source>
</evidence>
<evidence type="ECO:0000256" key="7">
    <source>
        <dbReference type="SAM" id="MobiDB-lite"/>
    </source>
</evidence>
<comment type="subcellular location">
    <subcellularLocation>
        <location evidence="1">Nucleus</location>
    </subcellularLocation>
</comment>
<evidence type="ECO:0000256" key="6">
    <source>
        <dbReference type="SAM" id="Coils"/>
    </source>
</evidence>
<dbReference type="PANTHER" id="PTHR14453:SF67">
    <property type="entry name" value="POLY [ADP-RIBOSE] POLYMERASE"/>
    <property type="match status" value="1"/>
</dbReference>
<feature type="domain" description="WWE" evidence="8">
    <location>
        <begin position="1969"/>
        <end position="2052"/>
    </location>
</feature>
<dbReference type="PROSITE" id="PS50918">
    <property type="entry name" value="WWE"/>
    <property type="match status" value="1"/>
</dbReference>
<dbReference type="Pfam" id="PF23085">
    <property type="entry name" value="RRM_PARP14_3"/>
    <property type="match status" value="1"/>
</dbReference>
<feature type="compositionally biased region" description="Basic and acidic residues" evidence="7">
    <location>
        <begin position="105"/>
        <end position="122"/>
    </location>
</feature>
<feature type="region of interest" description="Disordered" evidence="7">
    <location>
        <begin position="396"/>
        <end position="424"/>
    </location>
</feature>
<dbReference type="PROSITE" id="PS51154">
    <property type="entry name" value="MACRO"/>
    <property type="match status" value="3"/>
</dbReference>
<feature type="coiled-coil region" evidence="6">
    <location>
        <begin position="942"/>
        <end position="969"/>
    </location>
</feature>
<organism evidence="11 12">
    <name type="scientific">Tegillarca granosa</name>
    <name type="common">Malaysian cockle</name>
    <name type="synonym">Anadara granosa</name>
    <dbReference type="NCBI Taxonomy" id="220873"/>
    <lineage>
        <taxon>Eukaryota</taxon>
        <taxon>Metazoa</taxon>
        <taxon>Spiralia</taxon>
        <taxon>Lophotrochozoa</taxon>
        <taxon>Mollusca</taxon>
        <taxon>Bivalvia</taxon>
        <taxon>Autobranchia</taxon>
        <taxon>Pteriomorphia</taxon>
        <taxon>Arcoida</taxon>
        <taxon>Arcoidea</taxon>
        <taxon>Arcidae</taxon>
        <taxon>Tegillarca</taxon>
    </lineage>
</organism>
<evidence type="ECO:0008006" key="13">
    <source>
        <dbReference type="Google" id="ProtNLM"/>
    </source>
</evidence>
<feature type="compositionally biased region" description="Polar residues" evidence="7">
    <location>
        <begin position="215"/>
        <end position="228"/>
    </location>
</feature>
<feature type="domain" description="Macro" evidence="10">
    <location>
        <begin position="1272"/>
        <end position="1467"/>
    </location>
</feature>
<dbReference type="InterPro" id="IPR004170">
    <property type="entry name" value="WWE_dom"/>
</dbReference>
<dbReference type="PANTHER" id="PTHR14453">
    <property type="entry name" value="PARP/ZINC FINGER CCCH TYPE DOMAIN CONTAINING PROTEIN"/>
    <property type="match status" value="1"/>
</dbReference>
<feature type="compositionally biased region" description="Basic and acidic residues" evidence="7">
    <location>
        <begin position="27"/>
        <end position="41"/>
    </location>
</feature>
<dbReference type="Gene3D" id="3.30.720.50">
    <property type="match status" value="1"/>
</dbReference>
<feature type="compositionally biased region" description="Basic and acidic residues" evidence="7">
    <location>
        <begin position="183"/>
        <end position="198"/>
    </location>
</feature>
<feature type="compositionally biased region" description="Polar residues" evidence="7">
    <location>
        <begin position="150"/>
        <end position="159"/>
    </location>
</feature>
<dbReference type="SUPFAM" id="SSF117839">
    <property type="entry name" value="WWE domain"/>
    <property type="match status" value="1"/>
</dbReference>
<proteinExistence type="predicted"/>
<feature type="domain" description="PARP catalytic" evidence="9">
    <location>
        <begin position="2060"/>
        <end position="2218"/>
    </location>
</feature>
<feature type="compositionally biased region" description="Polar residues" evidence="7">
    <location>
        <begin position="397"/>
        <end position="408"/>
    </location>
</feature>
<dbReference type="InterPro" id="IPR052056">
    <property type="entry name" value="Mono-ARTD/PARP"/>
</dbReference>
<sequence length="2218" mass="250542">MKVMAEEDPYEKNNEVPMSFKDKLKQFKQKEQVHDKLDNKNRTVKSGPDTDQESQRKPGPSRPTHVSVHGSGVTEKSNENRDFVGSNEDMDSSDYLEPNIGLNKQTKEMSEGRIIDKPHDGSSTKQSKFQPVETASKPPPLPPRPHTAKPTMTSLSNTYAEIDDIMMSSSKQSKSSNYSNISHKSDDKTAESLLDESKLPPLPPKSYLTGPQAAENKTTSARSNNSDYKGSDEYRDGSSGFLSPGPRINQNSQSPHIETNKEFQQDSKYSLMDKNNSDKLSESPKNEPQLSLKAGGLPSNPSSKDPSGEAFPQARIKEQEIKPDRVGPSVTREIPRGHGAPSIFYHPSHHGNPSLSTESHCLHGKGHGGQAYSAERELYQNLNLNSDIGRSKPVPISTEQNTDNNSPLYPQRSGPMANVPIFPSHQQPILPSEHFYPVRPPFGYPHHPYPQHPQMWQHGRHWYGPVDGRHSPDWQRFCQAGFQNFYWQQNPTDVHRSQSPLTASHNLQSDATRSQSPHQYISMHRKEDKPVNVSKFKLDIINVVCEMGYKHDQVESVVEKIYSDKERYEQSRDMIIGKVIDILQVQQPPDPGMTGKDMKVPEKMKKPKTDFKGKQVLKKGIPINEKSMETTYICIKGLEEKHFEDINKREKFCNFLNNLVNVDVDRSALFYDGNKLAIAAFLGDPDIGLLSKELKRKHYEGVYIDICKVDPPISIVVSGASDSINKKDIERYFQDCHQSGGGHVESCDEQDGVYIVCFKNHTDVENVCQGFRRHKMKGTTLYVSPRFESQFGDIWDASKHKAVIPTEMSVTWVDSHLSRFILSSPTCCNEFNHQIQSEYAEICSSFGADYLCIKCLLKQSTPNIHKLSKSWESNVRRKFDELVTRIVDRKEVMCSSSLWEPFKERLKDVKDENSSDVKDENSSEFMLVEDDENLSVVIVGMKSMVQCQYDELLIQKQKLETELERKNKIKTETKRFHHEQVIILNKYGIITEVNNIAEDLKVVPDTENGEIQFTGIEEDIKKAQVKIYEALNEKILTGITSLSEQQMKLIKNETNIKLIQEQFEDKNIKANIIVSGEKLQIISSSVAGDSKAEQIVKQFTKQSIINLGDNAVTVLSKDAWTNKLTEMEQKHRDQVLICVDKDSTITITTVTDIHNEVHSELKTLIGQYTTHSECIEVEKEGHYMFLLQYSVDDLERLQNDLKRESVQITLVKDGIEISGTSSGIKLAKPKVYDIINGIKEKKIEHKGPGIGHVLCHDNMERLHMISEHTRTVILLEDVDNNGNYMYIGTGDIANAKADVLVCTTSPNLNLSSGKTCRSLSNAAGGNTLQRNCDTKYPQGIKEGEIASVKGGNLHCKKVYFGVLPQWKPGDDQPLKTVFKFIQDCLRKAEKKGFTSLAFSALGTGASGYPATSVANMMYSCVTDYDKCHQKSKIKKVGFVVHHKDNITLKAFKDEEGKIKAGTVHVGIKCVNGTQIQLVTGELAKEEGDVIVCGTSHALNLTSGKASNNLLHVAGQNLQKECKKNYPEGIEPGQIAAVKGGNLKCQEVYFGCLPEWKTEQFKHHKTLWKFVESCMLQAHMSGYSTILFPALGTGALGYPADRAAHLMFDSVIKFDNCHTRNNINNVKFVLYHKDQQTLKAFQQKEEEILRLSQTGAQGNWGRYKPKVKATVAIGQIEKQKVDVIICCTGPTLNLSQGKITQALLNVGGTSLQRECNQKYPLGIQNEDLADIGPGNLPSKHVYLGVLPKYGTDKQTMQTAEKALHKFVSKCMYKASKAGYKSIAVPAVGTGKYNQYPHHVVASVIFGAIDKFDRKNPVTSLKEVRCVSVTSDRKSCQAFKMEERKRYVPSVTRATRQKFYQGKAHGATKEFGRRDEVSLYLYSDSDDNIKSANQAIDKYCKSEIKQISLKDEMIEHLPREKKHAVENLERQYPIKLEIKRKEIILEGRKEDLLIVNDEINQILRDLNKYHHSEREANILAEKIQWYFKERQMDRVKLIPYSSKINLKIEQAFRDKNVKVVEFLSNDGNVHKVDLKRMHEYPAHNTADRVDVVRREKMAASAFPLPKEWSDMGDTEQYKEAVLTPSSKEYKDVEKLFKDSVFQGKYQGSYSQSTFTVLHVRLMIYTQGNAWYGNGVYFANDAGYSCADWASKPDASGIKYMYMVRVLTGIYCQGVKGMRVLPARTGNILFDSAVETTNNPTEFIIFNDTQAYPQYMIHFKK</sequence>
<dbReference type="EMBL" id="JARBDR010000246">
    <property type="protein sequence ID" value="KAJ8317330.1"/>
    <property type="molecule type" value="Genomic_DNA"/>
</dbReference>
<keyword evidence="4" id="KW-0520">NAD</keyword>
<name>A0ABQ9FJ61_TEGGR</name>
<dbReference type="InterPro" id="IPR012677">
    <property type="entry name" value="Nucleotide-bd_a/b_plait_sf"/>
</dbReference>
<dbReference type="InterPro" id="IPR035979">
    <property type="entry name" value="RBD_domain_sf"/>
</dbReference>